<feature type="region of interest" description="Disordered" evidence="7">
    <location>
        <begin position="92"/>
        <end position="147"/>
    </location>
</feature>
<gene>
    <name evidence="10" type="primary">SMKI11G1250</name>
    <name evidence="10" type="ORF">SMKI_11G1250</name>
</gene>
<dbReference type="InterPro" id="IPR028386">
    <property type="entry name" value="CENP-C/Mif2/cnp3"/>
</dbReference>
<comment type="similarity">
    <text evidence="2">Belongs to the CENP-C/MIF2 family.</text>
</comment>
<evidence type="ECO:0000256" key="4">
    <source>
        <dbReference type="ARBA" id="ARBA00023242"/>
    </source>
</evidence>
<keyword evidence="4" id="KW-0539">Nucleus</keyword>
<dbReference type="InterPro" id="IPR028929">
    <property type="entry name" value="Mif2_N"/>
</dbReference>
<dbReference type="RefSeq" id="XP_056077796.1">
    <property type="nucleotide sequence ID" value="XM_056223816.1"/>
</dbReference>
<name>A0AA35IPT4_SACMI</name>
<dbReference type="Proteomes" id="UP001161438">
    <property type="component" value="Chromosome 11"/>
</dbReference>
<comment type="function">
    <text evidence="5">Component of the kinetochore, a multiprotein complex that assembles on centromeric DNA and attaches chromosomes to spindle microtubules, mediating chromosome segregation and sister chromatid segregation during meiosis and mitosis. Component of the inner kinetochore constitutive centromere-associated network (CCAN), which serves as a structural platform for outer kinetochore assembly.</text>
</comment>
<feature type="compositionally biased region" description="Acidic residues" evidence="7">
    <location>
        <begin position="238"/>
        <end position="262"/>
    </location>
</feature>
<proteinExistence type="inferred from homology"/>
<sequence>MDYMKLGLKSRKTGIDVKQDIPKDEYSMENIDDFFKDDETSLTSMRRKSRRKSSLFLPSSFNGNNNNILPPFLQSYKSQENEIVQSPIKNNDASRRSSLLSHQSNFQSPVNDFEPIEEEPGEEEKGNRSGDFTTPTTQKLNKPNFKRKYSTHYNLDISESPSVRLTPDRLTNRIVYSDVPDLIADEDDDDRGNTSLNTSDNALLEDELEDDGFVPESEEDGDYIESDSSLDSGSESPSDIDGDDTYPGVEEEAQGDAHDNEDEYIRQQANDVVRTDSIIDRGGLRKSTRVKVAPLQYWRNEKIVYKRKSNKPVLDIDKIVTYEESEDEEEILAAQRKKRQRKKPTPTRPYNYVPTGRPRGRPKKNSNTKEYLIPEDPNEEVIEKIESGDIENGEWLKHGILEANVRTSEKKEETKDEIIAFAPNLSQAEQVKDTKDENFALEILFDKHKEFFASGMLKLPAISGQKKLSNSFRTYITFHVIQGIVEVTVCKNKFLGVKGSTFQIPAFNEYAISNRGNDEAKMFFVQVTVSQDANDDNDKELDTTFDTFG</sequence>
<feature type="domain" description="Mif2/CENP-C cupin" evidence="8">
    <location>
        <begin position="439"/>
        <end position="526"/>
    </location>
</feature>
<dbReference type="InterPro" id="IPR025974">
    <property type="entry name" value="Mif2/CENP-C_cupin"/>
</dbReference>
<comment type="subcellular location">
    <subcellularLocation>
        <location evidence="1">Nucleus</location>
    </subcellularLocation>
</comment>
<feature type="compositionally biased region" description="Low complexity" evidence="7">
    <location>
        <begin position="226"/>
        <end position="237"/>
    </location>
</feature>
<dbReference type="Gene3D" id="2.60.120.10">
    <property type="entry name" value="Jelly Rolls"/>
    <property type="match status" value="1"/>
</dbReference>
<evidence type="ECO:0000256" key="2">
    <source>
        <dbReference type="ARBA" id="ARBA00010291"/>
    </source>
</evidence>
<feature type="compositionally biased region" description="Acidic residues" evidence="7">
    <location>
        <begin position="203"/>
        <end position="225"/>
    </location>
</feature>
<dbReference type="Pfam" id="PF15624">
    <property type="entry name" value="Mif2_N"/>
    <property type="match status" value="1"/>
</dbReference>
<dbReference type="GO" id="GO:0051315">
    <property type="term" value="P:attachment of mitotic spindle microtubules to kinetochore"/>
    <property type="evidence" value="ECO:0007669"/>
    <property type="project" value="TreeGrafter"/>
</dbReference>
<evidence type="ECO:0000313" key="10">
    <source>
        <dbReference type="EMBL" id="CAI4034676.1"/>
    </source>
</evidence>
<dbReference type="PANTHER" id="PTHR16684">
    <property type="entry name" value="CENTROMERE PROTEIN C"/>
    <property type="match status" value="1"/>
</dbReference>
<dbReference type="FunFam" id="2.60.120.10:FF:000033">
    <property type="entry name" value="Centromere protein C 1"/>
    <property type="match status" value="1"/>
</dbReference>
<evidence type="ECO:0000313" key="11">
    <source>
        <dbReference type="Proteomes" id="UP001161438"/>
    </source>
</evidence>
<evidence type="ECO:0000259" key="9">
    <source>
        <dbReference type="Pfam" id="PF15624"/>
    </source>
</evidence>
<dbReference type="PANTHER" id="PTHR16684:SF11">
    <property type="entry name" value="CENTROMERE PROTEIN C"/>
    <property type="match status" value="1"/>
</dbReference>
<protein>
    <recommendedName>
        <fullName evidence="6">CENP-C homolog</fullName>
    </recommendedName>
</protein>
<dbReference type="GO" id="GO:0051382">
    <property type="term" value="P:kinetochore assembly"/>
    <property type="evidence" value="ECO:0007669"/>
    <property type="project" value="InterPro"/>
</dbReference>
<dbReference type="Pfam" id="PF11699">
    <property type="entry name" value="CENP-C_C"/>
    <property type="match status" value="1"/>
</dbReference>
<feature type="region of interest" description="Disordered" evidence="7">
    <location>
        <begin position="334"/>
        <end position="371"/>
    </location>
</feature>
<evidence type="ECO:0000256" key="6">
    <source>
        <dbReference type="ARBA" id="ARBA00075033"/>
    </source>
</evidence>
<feature type="compositionally biased region" description="Basic residues" evidence="7">
    <location>
        <begin position="335"/>
        <end position="345"/>
    </location>
</feature>
<dbReference type="GO" id="GO:0051455">
    <property type="term" value="P:spindle attachment to meiosis I kinetochore"/>
    <property type="evidence" value="ECO:0007669"/>
    <property type="project" value="TreeGrafter"/>
</dbReference>
<keyword evidence="3" id="KW-0238">DNA-binding</keyword>
<evidence type="ECO:0000256" key="5">
    <source>
        <dbReference type="ARBA" id="ARBA00057947"/>
    </source>
</evidence>
<feature type="region of interest" description="Disordered" evidence="7">
    <location>
        <begin position="183"/>
        <end position="276"/>
    </location>
</feature>
<dbReference type="AlphaFoldDB" id="A0AA35IPT4"/>
<dbReference type="GO" id="GO:0005634">
    <property type="term" value="C:nucleus"/>
    <property type="evidence" value="ECO:0007669"/>
    <property type="project" value="UniProtKB-SubCell"/>
</dbReference>
<evidence type="ECO:0000256" key="3">
    <source>
        <dbReference type="ARBA" id="ARBA00023125"/>
    </source>
</evidence>
<feature type="compositionally biased region" description="Polar residues" evidence="7">
    <location>
        <begin position="130"/>
        <end position="141"/>
    </location>
</feature>
<dbReference type="CDD" id="cd06993">
    <property type="entry name" value="cupin_CENP-C_C"/>
    <property type="match status" value="1"/>
</dbReference>
<evidence type="ECO:0000256" key="7">
    <source>
        <dbReference type="SAM" id="MobiDB-lite"/>
    </source>
</evidence>
<evidence type="ECO:0000259" key="8">
    <source>
        <dbReference type="Pfam" id="PF11699"/>
    </source>
</evidence>
<dbReference type="GO" id="GO:0019237">
    <property type="term" value="F:centromeric DNA binding"/>
    <property type="evidence" value="ECO:0007669"/>
    <property type="project" value="InterPro"/>
</dbReference>
<dbReference type="GO" id="GO:0000776">
    <property type="term" value="C:kinetochore"/>
    <property type="evidence" value="ECO:0007669"/>
    <property type="project" value="InterPro"/>
</dbReference>
<organism evidence="10 11">
    <name type="scientific">Saccharomyces mikatae IFO 1815</name>
    <dbReference type="NCBI Taxonomy" id="226126"/>
    <lineage>
        <taxon>Eukaryota</taxon>
        <taxon>Fungi</taxon>
        <taxon>Dikarya</taxon>
        <taxon>Ascomycota</taxon>
        <taxon>Saccharomycotina</taxon>
        <taxon>Saccharomycetes</taxon>
        <taxon>Saccharomycetales</taxon>
        <taxon>Saccharomycetaceae</taxon>
        <taxon>Saccharomyces</taxon>
    </lineage>
</organism>
<accession>A0AA35IPT4</accession>
<dbReference type="InterPro" id="IPR014710">
    <property type="entry name" value="RmlC-like_jellyroll"/>
</dbReference>
<dbReference type="EMBL" id="OX365767">
    <property type="protein sequence ID" value="CAI4034676.1"/>
    <property type="molecule type" value="Genomic_DNA"/>
</dbReference>
<keyword evidence="11" id="KW-1185">Reference proteome</keyword>
<reference evidence="10" key="1">
    <citation type="submission" date="2022-10" db="EMBL/GenBank/DDBJ databases">
        <authorList>
            <person name="Byrne P K."/>
        </authorList>
    </citation>
    <scope>NUCLEOTIDE SEQUENCE</scope>
    <source>
        <strain evidence="10">IFO1815</strain>
    </source>
</reference>
<dbReference type="GeneID" id="80919509"/>
<feature type="compositionally biased region" description="Polar residues" evidence="7">
    <location>
        <begin position="92"/>
        <end position="110"/>
    </location>
</feature>
<feature type="domain" description="Mif2 N-terminal" evidence="9">
    <location>
        <begin position="3"/>
        <end position="71"/>
    </location>
</feature>
<evidence type="ECO:0000256" key="1">
    <source>
        <dbReference type="ARBA" id="ARBA00004123"/>
    </source>
</evidence>